<comment type="caution">
    <text evidence="2">The sequence shown here is derived from an EMBL/GenBank/DDBJ whole genome shotgun (WGS) entry which is preliminary data.</text>
</comment>
<evidence type="ECO:0000256" key="1">
    <source>
        <dbReference type="SAM" id="MobiDB-lite"/>
    </source>
</evidence>
<dbReference type="AlphaFoldDB" id="A0A6N2BC51"/>
<evidence type="ECO:0000313" key="2">
    <source>
        <dbReference type="EMBL" id="TMW92246.1"/>
    </source>
</evidence>
<protein>
    <submittedName>
        <fullName evidence="2">Uncharacterized protein</fullName>
    </submittedName>
</protein>
<proteinExistence type="predicted"/>
<organism evidence="2">
    <name type="scientific">Solanum chilense</name>
    <name type="common">Tomato</name>
    <name type="synonym">Lycopersicon chilense</name>
    <dbReference type="NCBI Taxonomy" id="4083"/>
    <lineage>
        <taxon>Eukaryota</taxon>
        <taxon>Viridiplantae</taxon>
        <taxon>Streptophyta</taxon>
        <taxon>Embryophyta</taxon>
        <taxon>Tracheophyta</taxon>
        <taxon>Spermatophyta</taxon>
        <taxon>Magnoliopsida</taxon>
        <taxon>eudicotyledons</taxon>
        <taxon>Gunneridae</taxon>
        <taxon>Pentapetalae</taxon>
        <taxon>asterids</taxon>
        <taxon>lamiids</taxon>
        <taxon>Solanales</taxon>
        <taxon>Solanaceae</taxon>
        <taxon>Solanoideae</taxon>
        <taxon>Solaneae</taxon>
        <taxon>Solanum</taxon>
        <taxon>Solanum subgen. Lycopersicon</taxon>
    </lineage>
</organism>
<accession>A0A6N2BC51</accession>
<feature type="region of interest" description="Disordered" evidence="1">
    <location>
        <begin position="1"/>
        <end position="31"/>
    </location>
</feature>
<sequence>MFSDEFDHADMNNPDDENGGGEGEVEVESQGQVQVEGSDLEINFPHTPIVGSNSSCASPSSRVKHVRDDEIRFYKVMKFKNNQELRNSLKIACLKKVFRLKKVINYHDVLSF</sequence>
<dbReference type="EMBL" id="RXGB01003407">
    <property type="protein sequence ID" value="TMW92246.1"/>
    <property type="molecule type" value="Genomic_DNA"/>
</dbReference>
<reference evidence="2" key="1">
    <citation type="submission" date="2019-05" db="EMBL/GenBank/DDBJ databases">
        <title>The de novo reference genome and transcriptome assemblies of the wild tomato species Solanum chilense.</title>
        <authorList>
            <person name="Stam R."/>
            <person name="Nosenko T."/>
            <person name="Hoerger A.C."/>
            <person name="Stephan W."/>
            <person name="Seidel M.A."/>
            <person name="Kuhn J.M.M."/>
            <person name="Haberer G."/>
            <person name="Tellier A."/>
        </authorList>
    </citation>
    <scope>NUCLEOTIDE SEQUENCE</scope>
    <source>
        <tissue evidence="2">Mature leaves</tissue>
    </source>
</reference>
<feature type="compositionally biased region" description="Basic and acidic residues" evidence="1">
    <location>
        <begin position="1"/>
        <end position="10"/>
    </location>
</feature>
<name>A0A6N2BC51_SOLCI</name>
<feature type="compositionally biased region" description="Acidic residues" evidence="1">
    <location>
        <begin position="13"/>
        <end position="27"/>
    </location>
</feature>
<gene>
    <name evidence="2" type="ORF">EJD97_013303</name>
</gene>